<sequence>MSDSYPIPSGEVVFEEEIKHSRFVTVLFHCPSVVAFKDKLASIREAYPAATHYCQAAIMSDPSDDTALTCSDDGEPSGSAGRPMLNVLKGSGIGEVGAIVIRYFGGIELGVGGLVRAYSAGVKHALKQLPLSTKVKTLAASVCCGYAQLPDVEHYLGQFNVTIMERQFSEQVLLHLAIPVSARIALAETLQRISQGQLRLSFSSEAA</sequence>
<dbReference type="EMBL" id="SLWF01000006">
    <property type="protein sequence ID" value="TCN86746.1"/>
    <property type="molecule type" value="Genomic_DNA"/>
</dbReference>
<dbReference type="InterPro" id="IPR035647">
    <property type="entry name" value="EFG_III/V"/>
</dbReference>
<dbReference type="InterPro" id="IPR015796">
    <property type="entry name" value="Impact_YigZ-like"/>
</dbReference>
<dbReference type="GO" id="GO:0032561">
    <property type="term" value="F:guanyl ribonucleotide binding"/>
    <property type="evidence" value="ECO:0007669"/>
    <property type="project" value="UniProtKB-ARBA"/>
</dbReference>
<evidence type="ECO:0000313" key="4">
    <source>
        <dbReference type="EMBL" id="TCN86746.1"/>
    </source>
</evidence>
<reference evidence="4 5" key="1">
    <citation type="submission" date="2019-03" db="EMBL/GenBank/DDBJ databases">
        <title>Freshwater and sediment microbial communities from various areas in North America, analyzing microbe dynamics in response to fracking.</title>
        <authorList>
            <person name="Lamendella R."/>
        </authorList>
    </citation>
    <scope>NUCLEOTIDE SEQUENCE [LARGE SCALE GENOMIC DNA]</scope>
    <source>
        <strain evidence="4 5">74A</strain>
    </source>
</reference>
<dbReference type="InterPro" id="IPR015269">
    <property type="entry name" value="UPF0029_Impact_C"/>
</dbReference>
<dbReference type="InterPro" id="IPR020569">
    <property type="entry name" value="UPF0029_Impact_CS"/>
</dbReference>
<dbReference type="InterPro" id="IPR020568">
    <property type="entry name" value="Ribosomal_Su5_D2-typ_SF"/>
</dbReference>
<dbReference type="Gene3D" id="3.30.230.30">
    <property type="entry name" value="Impact, N-terminal domain"/>
    <property type="match status" value="1"/>
</dbReference>
<dbReference type="GO" id="GO:0017111">
    <property type="term" value="F:ribonucleoside triphosphate phosphatase activity"/>
    <property type="evidence" value="ECO:0007669"/>
    <property type="project" value="UniProtKB-ARBA"/>
</dbReference>
<organism evidence="4 5">
    <name type="scientific">Shewanella fodinae</name>
    <dbReference type="NCBI Taxonomy" id="552357"/>
    <lineage>
        <taxon>Bacteria</taxon>
        <taxon>Pseudomonadati</taxon>
        <taxon>Pseudomonadota</taxon>
        <taxon>Gammaproteobacteria</taxon>
        <taxon>Alteromonadales</taxon>
        <taxon>Shewanellaceae</taxon>
        <taxon>Shewanella</taxon>
    </lineage>
</organism>
<dbReference type="Pfam" id="PF09186">
    <property type="entry name" value="DUF1949"/>
    <property type="match status" value="1"/>
</dbReference>
<dbReference type="GO" id="GO:0005737">
    <property type="term" value="C:cytoplasm"/>
    <property type="evidence" value="ECO:0007669"/>
    <property type="project" value="TreeGrafter"/>
</dbReference>
<comment type="caution">
    <text evidence="4">The sequence shown here is derived from an EMBL/GenBank/DDBJ whole genome shotgun (WGS) entry which is preliminary data.</text>
</comment>
<dbReference type="Pfam" id="PF01205">
    <property type="entry name" value="Impact_N"/>
    <property type="match status" value="1"/>
</dbReference>
<dbReference type="InterPro" id="IPR023582">
    <property type="entry name" value="Impact"/>
</dbReference>
<dbReference type="InterPro" id="IPR001498">
    <property type="entry name" value="Impact_N"/>
</dbReference>
<dbReference type="PROSITE" id="PS00910">
    <property type="entry name" value="UPF0029"/>
    <property type="match status" value="1"/>
</dbReference>
<dbReference type="PANTHER" id="PTHR16301:SF20">
    <property type="entry name" value="IMPACT FAMILY MEMBER YIGZ"/>
    <property type="match status" value="1"/>
</dbReference>
<evidence type="ECO:0000259" key="2">
    <source>
        <dbReference type="Pfam" id="PF01205"/>
    </source>
</evidence>
<dbReference type="NCBIfam" id="TIGR00257">
    <property type="entry name" value="IMPACT_YIGZ"/>
    <property type="match status" value="1"/>
</dbReference>
<dbReference type="SUPFAM" id="SSF54211">
    <property type="entry name" value="Ribosomal protein S5 domain 2-like"/>
    <property type="match status" value="1"/>
</dbReference>
<name>A0A4R2FCV0_9GAMM</name>
<dbReference type="GO" id="GO:0043168">
    <property type="term" value="F:anion binding"/>
    <property type="evidence" value="ECO:0007669"/>
    <property type="project" value="UniProtKB-ARBA"/>
</dbReference>
<dbReference type="Proteomes" id="UP000294832">
    <property type="component" value="Unassembled WGS sequence"/>
</dbReference>
<keyword evidence="5" id="KW-1185">Reference proteome</keyword>
<dbReference type="AlphaFoldDB" id="A0A4R2FCV0"/>
<proteinExistence type="inferred from homology"/>
<dbReference type="SUPFAM" id="SSF54980">
    <property type="entry name" value="EF-G C-terminal domain-like"/>
    <property type="match status" value="1"/>
</dbReference>
<dbReference type="RefSeq" id="WP_133038338.1">
    <property type="nucleotide sequence ID" value="NZ_SLWF01000006.1"/>
</dbReference>
<accession>A0A4R2FCV0</accession>
<comment type="similarity">
    <text evidence="1">Belongs to the IMPACT family.</text>
</comment>
<dbReference type="Gene3D" id="3.30.70.240">
    <property type="match status" value="1"/>
</dbReference>
<dbReference type="InterPro" id="IPR036956">
    <property type="entry name" value="Impact_N_sf"/>
</dbReference>
<dbReference type="GO" id="GO:0006446">
    <property type="term" value="P:regulation of translational initiation"/>
    <property type="evidence" value="ECO:0007669"/>
    <property type="project" value="TreeGrafter"/>
</dbReference>
<protein>
    <submittedName>
        <fullName evidence="4">Putative YigZ family protein</fullName>
    </submittedName>
</protein>
<evidence type="ECO:0000256" key="1">
    <source>
        <dbReference type="ARBA" id="ARBA00007665"/>
    </source>
</evidence>
<feature type="domain" description="UPF0029" evidence="3">
    <location>
        <begin position="144"/>
        <end position="197"/>
    </location>
</feature>
<dbReference type="PANTHER" id="PTHR16301">
    <property type="entry name" value="IMPACT-RELATED"/>
    <property type="match status" value="1"/>
</dbReference>
<feature type="domain" description="Impact N-terminal" evidence="2">
    <location>
        <begin position="19"/>
        <end position="126"/>
    </location>
</feature>
<evidence type="ECO:0000313" key="5">
    <source>
        <dbReference type="Proteomes" id="UP000294832"/>
    </source>
</evidence>
<gene>
    <name evidence="4" type="ORF">EDC91_10621</name>
</gene>
<evidence type="ECO:0000259" key="3">
    <source>
        <dbReference type="Pfam" id="PF09186"/>
    </source>
</evidence>
<dbReference type="OrthoDB" id="9813771at2"/>